<comment type="caution">
    <text evidence="1">The sequence shown here is derived from an EMBL/GenBank/DDBJ whole genome shotgun (WGS) entry which is preliminary data.</text>
</comment>
<reference evidence="1" key="1">
    <citation type="journal article" date="2015" name="Nature">
        <title>Complex archaea that bridge the gap between prokaryotes and eukaryotes.</title>
        <authorList>
            <person name="Spang A."/>
            <person name="Saw J.H."/>
            <person name="Jorgensen S.L."/>
            <person name="Zaremba-Niedzwiedzka K."/>
            <person name="Martijn J."/>
            <person name="Lind A.E."/>
            <person name="van Eijk R."/>
            <person name="Schleper C."/>
            <person name="Guy L."/>
            <person name="Ettema T.J."/>
        </authorList>
    </citation>
    <scope>NUCLEOTIDE SEQUENCE</scope>
</reference>
<gene>
    <name evidence="1" type="ORF">LCGC14_2465130</name>
</gene>
<name>A0A0F9BC22_9ZZZZ</name>
<protein>
    <submittedName>
        <fullName evidence="1">Uncharacterized protein</fullName>
    </submittedName>
</protein>
<accession>A0A0F9BC22</accession>
<dbReference type="AlphaFoldDB" id="A0A0F9BC22"/>
<evidence type="ECO:0000313" key="1">
    <source>
        <dbReference type="EMBL" id="KKL19469.1"/>
    </source>
</evidence>
<sequence length="76" mass="8740">MGIWGAYLQQGLDAELESLGSKLSIEIDCPVHYPAFGKHIYECHCRVLFPVFFVKANSWDIIRQKHNEGFKPEESD</sequence>
<organism evidence="1">
    <name type="scientific">marine sediment metagenome</name>
    <dbReference type="NCBI Taxonomy" id="412755"/>
    <lineage>
        <taxon>unclassified sequences</taxon>
        <taxon>metagenomes</taxon>
        <taxon>ecological metagenomes</taxon>
    </lineage>
</organism>
<dbReference type="EMBL" id="LAZR01038478">
    <property type="protein sequence ID" value="KKL19469.1"/>
    <property type="molecule type" value="Genomic_DNA"/>
</dbReference>
<proteinExistence type="predicted"/>